<organism evidence="1">
    <name type="scientific">viral metagenome</name>
    <dbReference type="NCBI Taxonomy" id="1070528"/>
    <lineage>
        <taxon>unclassified sequences</taxon>
        <taxon>metagenomes</taxon>
        <taxon>organismal metagenomes</taxon>
    </lineage>
</organism>
<dbReference type="EMBL" id="MN740626">
    <property type="protein sequence ID" value="QHS79174.1"/>
    <property type="molecule type" value="Genomic_DNA"/>
</dbReference>
<reference evidence="1" key="1">
    <citation type="journal article" date="2020" name="Nature">
        <title>Giant virus diversity and host interactions through global metagenomics.</title>
        <authorList>
            <person name="Schulz F."/>
            <person name="Roux S."/>
            <person name="Paez-Espino D."/>
            <person name="Jungbluth S."/>
            <person name="Walsh D.A."/>
            <person name="Denef V.J."/>
            <person name="McMahon K.D."/>
            <person name="Konstantinidis K.T."/>
            <person name="Eloe-Fadrosh E.A."/>
            <person name="Kyrpides N.C."/>
            <person name="Woyke T."/>
        </authorList>
    </citation>
    <scope>NUCLEOTIDE SEQUENCE</scope>
    <source>
        <strain evidence="1">GVMAG-S-1035118-87</strain>
    </source>
</reference>
<protein>
    <submittedName>
        <fullName evidence="1">Uncharacterized protein</fullName>
    </submittedName>
</protein>
<dbReference type="AlphaFoldDB" id="A0A6C0AHA0"/>
<proteinExistence type="predicted"/>
<accession>A0A6C0AHA0</accession>
<evidence type="ECO:0000313" key="1">
    <source>
        <dbReference type="EMBL" id="QHS79174.1"/>
    </source>
</evidence>
<name>A0A6C0AHA0_9ZZZZ</name>
<sequence length="65" mass="7836">MENEFIKTDDKLIQVQHIQWMKKFTDCMEVCTKSNGCTLFKDTHRVCKETSPISYQKLSHMWEHK</sequence>